<dbReference type="RefSeq" id="XP_054846786.1">
    <property type="nucleotide sequence ID" value="XM_054990811.1"/>
</dbReference>
<reference evidence="4 5" key="1">
    <citation type="submission" date="2025-04" db="UniProtKB">
        <authorList>
            <consortium name="RefSeq"/>
        </authorList>
    </citation>
    <scope>IDENTIFICATION</scope>
    <source>
        <tissue evidence="4 5">Blood</tissue>
    </source>
</reference>
<dbReference type="SMART" id="SM00451">
    <property type="entry name" value="ZnF_U1"/>
    <property type="match status" value="2"/>
</dbReference>
<evidence type="ECO:0000313" key="5">
    <source>
        <dbReference type="RefSeq" id="XP_054846787.1"/>
    </source>
</evidence>
<dbReference type="RefSeq" id="XP_054846787.1">
    <property type="nucleotide sequence ID" value="XM_054990812.1"/>
</dbReference>
<feature type="compositionally biased region" description="Polar residues" evidence="1">
    <location>
        <begin position="369"/>
        <end position="382"/>
    </location>
</feature>
<sequence length="557" mass="63460">MTTQSEDSKPEPEKWEKPGAKIYYCELCKVPCMSAMTLQTHFAGLRHKKTERSMKKKCAPVIPEEPQRGRRTISKHIRCLKDYIKDPNRDEPLIGLEYVVEIRFEGRRFPCYECKLCQFNTEMVPMIEHLTGQRHRKAYLVKHYPDRGMRKPNEDKEDKAIFLRRVAREVEKEEGLKMYKREGYERPSIRSSAAAKNRARWPGSTYKPENDPVLRQKALEYMEFFEITSDTEATQVVRIAQSLSDALKAFCAKKEAIKHIRSLPPLLAPIPRHSKQQTPYENFKEDPGDKKWTQEYMSNGLAQLQNLLGQAPSSSHMYQMGERTSSCTISSSDLATVSALRKSFASESASSACGLNEWMKQFSQSAPAYSQSNPVRENTRPFTSSQSSSYTSRYNPGSSTQKHDKQRADTGPKNWDSMRDSHSATRRHPANCPSQDFPSWYKDGKSNQMPVSLPAESNSPGWPQLSGYQQSNLQADRGPCQAPFSSGSSYSSYQQQNIQLNNMMYQSPAGLSSNIISQLRGKDPVTLTRMLQELIPHYPDLQKVDIYALAQALSKLN</sequence>
<keyword evidence="3" id="KW-1185">Reference proteome</keyword>
<dbReference type="GO" id="GO:0071011">
    <property type="term" value="C:precatalytic spliceosome"/>
    <property type="evidence" value="ECO:0007669"/>
    <property type="project" value="TreeGrafter"/>
</dbReference>
<dbReference type="InterPro" id="IPR013087">
    <property type="entry name" value="Znf_C2H2_type"/>
</dbReference>
<evidence type="ECO:0000313" key="4">
    <source>
        <dbReference type="RefSeq" id="XP_054846786.1"/>
    </source>
</evidence>
<feature type="compositionally biased region" description="Basic and acidic residues" evidence="1">
    <location>
        <begin position="401"/>
        <end position="423"/>
    </location>
</feature>
<dbReference type="SUPFAM" id="SSF57667">
    <property type="entry name" value="beta-beta-alpha zinc fingers"/>
    <property type="match status" value="1"/>
</dbReference>
<dbReference type="GO" id="GO:0003725">
    <property type="term" value="F:double-stranded RNA binding"/>
    <property type="evidence" value="ECO:0007669"/>
    <property type="project" value="TreeGrafter"/>
</dbReference>
<dbReference type="GO" id="GO:0003727">
    <property type="term" value="F:single-stranded RNA binding"/>
    <property type="evidence" value="ECO:0007669"/>
    <property type="project" value="TreeGrafter"/>
</dbReference>
<organism evidence="3 4">
    <name type="scientific">Eublepharis macularius</name>
    <name type="common">Leopard gecko</name>
    <name type="synonym">Cyrtodactylus macularius</name>
    <dbReference type="NCBI Taxonomy" id="481883"/>
    <lineage>
        <taxon>Eukaryota</taxon>
        <taxon>Metazoa</taxon>
        <taxon>Chordata</taxon>
        <taxon>Craniata</taxon>
        <taxon>Vertebrata</taxon>
        <taxon>Euteleostomi</taxon>
        <taxon>Lepidosauria</taxon>
        <taxon>Squamata</taxon>
        <taxon>Bifurcata</taxon>
        <taxon>Gekkota</taxon>
        <taxon>Eublepharidae</taxon>
        <taxon>Eublepharinae</taxon>
        <taxon>Eublepharis</taxon>
    </lineage>
</organism>
<proteinExistence type="predicted"/>
<dbReference type="Proteomes" id="UP001190640">
    <property type="component" value="Chromosome 11"/>
</dbReference>
<dbReference type="PANTHER" id="PTHR45762">
    <property type="entry name" value="ZINC FINGER RNA-BINDING PROTEIN"/>
    <property type="match status" value="1"/>
</dbReference>
<dbReference type="InterPro" id="IPR036236">
    <property type="entry name" value="Znf_C2H2_sf"/>
</dbReference>
<feature type="region of interest" description="Disordered" evidence="1">
    <location>
        <begin position="268"/>
        <end position="288"/>
    </location>
</feature>
<dbReference type="Gene3D" id="3.30.160.60">
    <property type="entry name" value="Classic Zinc Finger"/>
    <property type="match status" value="1"/>
</dbReference>
<dbReference type="PANTHER" id="PTHR45762:SF10">
    <property type="entry name" value="C2H2-TYPE DOMAIN-CONTAINING PROTEIN"/>
    <property type="match status" value="1"/>
</dbReference>
<dbReference type="KEGG" id="emc:129337249"/>
<feature type="compositionally biased region" description="Polar residues" evidence="1">
    <location>
        <begin position="446"/>
        <end position="474"/>
    </location>
</feature>
<dbReference type="InterPro" id="IPR003604">
    <property type="entry name" value="Matrin/U1-like-C_Znf_C2H2"/>
</dbReference>
<dbReference type="Pfam" id="PF12874">
    <property type="entry name" value="zf-met"/>
    <property type="match status" value="1"/>
</dbReference>
<feature type="region of interest" description="Disordered" evidence="1">
    <location>
        <begin position="369"/>
        <end position="488"/>
    </location>
</feature>
<feature type="domain" description="U1-type" evidence="2">
    <location>
        <begin position="109"/>
        <end position="142"/>
    </location>
</feature>
<name>A0AA97K0L3_EUBMA</name>
<evidence type="ECO:0000313" key="3">
    <source>
        <dbReference type="Proteomes" id="UP001190640"/>
    </source>
</evidence>
<evidence type="ECO:0000259" key="2">
    <source>
        <dbReference type="SMART" id="SM00451"/>
    </source>
</evidence>
<feature type="domain" description="U1-type" evidence="2">
    <location>
        <begin position="20"/>
        <end position="54"/>
    </location>
</feature>
<evidence type="ECO:0000256" key="1">
    <source>
        <dbReference type="SAM" id="MobiDB-lite"/>
    </source>
</evidence>
<dbReference type="AlphaFoldDB" id="A0AA97K0L3"/>
<feature type="compositionally biased region" description="Low complexity" evidence="1">
    <location>
        <begin position="383"/>
        <end position="392"/>
    </location>
</feature>
<accession>A0AA97K0L3</accession>
<dbReference type="GO" id="GO:0008270">
    <property type="term" value="F:zinc ion binding"/>
    <property type="evidence" value="ECO:0007669"/>
    <property type="project" value="InterPro"/>
</dbReference>
<dbReference type="GeneID" id="129337249"/>
<gene>
    <name evidence="4 5" type="primary">LOC129337249</name>
</gene>
<protein>
    <submittedName>
        <fullName evidence="4 5">Uncharacterized protein LOC129337249</fullName>
    </submittedName>
</protein>